<dbReference type="Gene3D" id="3.40.30.10">
    <property type="entry name" value="Glutaredoxin"/>
    <property type="match status" value="1"/>
</dbReference>
<evidence type="ECO:0000256" key="1">
    <source>
        <dbReference type="ARBA" id="ARBA00005791"/>
    </source>
</evidence>
<dbReference type="EMBL" id="JNAD02000018">
    <property type="protein sequence ID" value="RKM91176.1"/>
    <property type="molecule type" value="Genomic_DNA"/>
</dbReference>
<dbReference type="RefSeq" id="WP_043463549.1">
    <property type="nucleotide sequence ID" value="NZ_CP134822.1"/>
</dbReference>
<dbReference type="Proteomes" id="UP000028058">
    <property type="component" value="Unassembled WGS sequence"/>
</dbReference>
<accession>A0A3R7EJX5</accession>
<evidence type="ECO:0000256" key="2">
    <source>
        <dbReference type="ARBA" id="ARBA00022729"/>
    </source>
</evidence>
<keyword evidence="3" id="KW-0560">Oxidoreductase</keyword>
<dbReference type="InterPro" id="IPR036249">
    <property type="entry name" value="Thioredoxin-like_sf"/>
</dbReference>
<keyword evidence="7" id="KW-1133">Transmembrane helix</keyword>
<sequence>MPTNGDNPTSSPSPATRRNRGIAIGALVLVAALVLGVLSAFATGGGSSGDSPPVTVETPGESSADPNADTYAQLAELARRDKDDKLAMGRADAPVVLIEYADFKCPFCGKFARDTEPELVEEYVDKGVLRIEWRNLVVFGEDSAQAAYASWAAGQQDRFWEFHEVAFSEEDNMKKGYSKERLDAIAEKAGVKDMDRFHTDMESYAAKQAVEKDQEEAYGIGATSTPSFLVNGKPIAGAQPTEVFAEAIEAAAKQAEAAEGSDK</sequence>
<dbReference type="PANTHER" id="PTHR13887">
    <property type="entry name" value="GLUTATHIONE S-TRANSFERASE KAPPA"/>
    <property type="match status" value="1"/>
</dbReference>
<name>A0A3R7EJX5_9ACTN</name>
<dbReference type="GO" id="GO:0016491">
    <property type="term" value="F:oxidoreductase activity"/>
    <property type="evidence" value="ECO:0007669"/>
    <property type="project" value="UniProtKB-KW"/>
</dbReference>
<feature type="transmembrane region" description="Helical" evidence="7">
    <location>
        <begin position="21"/>
        <end position="42"/>
    </location>
</feature>
<gene>
    <name evidence="9" type="ORF">SFRA_029040</name>
</gene>
<dbReference type="OrthoDB" id="117402at2"/>
<keyword evidence="7" id="KW-0472">Membrane</keyword>
<comment type="similarity">
    <text evidence="1">Belongs to the thioredoxin family. DsbA subfamily.</text>
</comment>
<keyword evidence="7" id="KW-0812">Transmembrane</keyword>
<dbReference type="PROSITE" id="PS51352">
    <property type="entry name" value="THIOREDOXIN_2"/>
    <property type="match status" value="1"/>
</dbReference>
<reference evidence="9 10" key="1">
    <citation type="journal article" date="2014" name="Genome Announc.">
        <title>Draft Genome Sequence of Streptomyces fradiae ATCC 19609, a Strain Highly Sensitive to Antibiotics.</title>
        <authorList>
            <person name="Bekker O.B."/>
            <person name="Klimina K.M."/>
            <person name="Vatlin A.A."/>
            <person name="Zakharevich N.V."/>
            <person name="Kasianov A.S."/>
            <person name="Danilenko V.N."/>
        </authorList>
    </citation>
    <scope>NUCLEOTIDE SEQUENCE [LARGE SCALE GENOMIC DNA]</scope>
    <source>
        <strain evidence="9 10">ATCC 19609</strain>
    </source>
</reference>
<dbReference type="InterPro" id="IPR013766">
    <property type="entry name" value="Thioredoxin_domain"/>
</dbReference>
<evidence type="ECO:0000256" key="7">
    <source>
        <dbReference type="SAM" id="Phobius"/>
    </source>
</evidence>
<dbReference type="AlphaFoldDB" id="A0A3R7EJX5"/>
<dbReference type="SUPFAM" id="SSF52833">
    <property type="entry name" value="Thioredoxin-like"/>
    <property type="match status" value="1"/>
</dbReference>
<dbReference type="Pfam" id="PF13462">
    <property type="entry name" value="Thioredoxin_4"/>
    <property type="match status" value="1"/>
</dbReference>
<evidence type="ECO:0000256" key="3">
    <source>
        <dbReference type="ARBA" id="ARBA00023002"/>
    </source>
</evidence>
<keyword evidence="2" id="KW-0732">Signal</keyword>
<evidence type="ECO:0000256" key="5">
    <source>
        <dbReference type="ARBA" id="ARBA00023284"/>
    </source>
</evidence>
<feature type="domain" description="Thioredoxin" evidence="8">
    <location>
        <begin position="32"/>
        <end position="253"/>
    </location>
</feature>
<evidence type="ECO:0000259" key="8">
    <source>
        <dbReference type="PROSITE" id="PS51352"/>
    </source>
</evidence>
<dbReference type="PANTHER" id="PTHR13887:SF14">
    <property type="entry name" value="DISULFIDE BOND FORMATION PROTEIN D"/>
    <property type="match status" value="1"/>
</dbReference>
<keyword evidence="4" id="KW-1015">Disulfide bond</keyword>
<evidence type="ECO:0000256" key="6">
    <source>
        <dbReference type="SAM" id="MobiDB-lite"/>
    </source>
</evidence>
<dbReference type="InterPro" id="IPR012336">
    <property type="entry name" value="Thioredoxin-like_fold"/>
</dbReference>
<proteinExistence type="inferred from homology"/>
<protein>
    <submittedName>
        <fullName evidence="9">DsbA family protein</fullName>
    </submittedName>
</protein>
<evidence type="ECO:0000313" key="10">
    <source>
        <dbReference type="Proteomes" id="UP000028058"/>
    </source>
</evidence>
<keyword evidence="5" id="KW-0676">Redox-active center</keyword>
<keyword evidence="10" id="KW-1185">Reference proteome</keyword>
<organism evidence="9 10">
    <name type="scientific">Streptomyces xinghaiensis</name>
    <dbReference type="NCBI Taxonomy" id="1038928"/>
    <lineage>
        <taxon>Bacteria</taxon>
        <taxon>Bacillati</taxon>
        <taxon>Actinomycetota</taxon>
        <taxon>Actinomycetes</taxon>
        <taxon>Kitasatosporales</taxon>
        <taxon>Streptomycetaceae</taxon>
        <taxon>Streptomyces</taxon>
    </lineage>
</organism>
<feature type="region of interest" description="Disordered" evidence="6">
    <location>
        <begin position="44"/>
        <end position="67"/>
    </location>
</feature>
<evidence type="ECO:0000256" key="4">
    <source>
        <dbReference type="ARBA" id="ARBA00023157"/>
    </source>
</evidence>
<comment type="caution">
    <text evidence="9">The sequence shown here is derived from an EMBL/GenBank/DDBJ whole genome shotgun (WGS) entry which is preliminary data.</text>
</comment>
<evidence type="ECO:0000313" key="9">
    <source>
        <dbReference type="EMBL" id="RKM91176.1"/>
    </source>
</evidence>